<evidence type="ECO:0000313" key="4">
    <source>
        <dbReference type="EMBL" id="GEM37904.1"/>
    </source>
</evidence>
<dbReference type="Proteomes" id="UP000321424">
    <property type="component" value="Unassembled WGS sequence"/>
</dbReference>
<evidence type="ECO:0000313" key="5">
    <source>
        <dbReference type="Proteomes" id="UP000321424"/>
    </source>
</evidence>
<reference evidence="4 5" key="1">
    <citation type="submission" date="2019-07" db="EMBL/GenBank/DDBJ databases">
        <title>Whole genome shotgun sequence of Nocardia ninae NBRC 108245.</title>
        <authorList>
            <person name="Hosoyama A."/>
            <person name="Uohara A."/>
            <person name="Ohji S."/>
            <person name="Ichikawa N."/>
        </authorList>
    </citation>
    <scope>NUCLEOTIDE SEQUENCE [LARGE SCALE GENOMIC DNA]</scope>
    <source>
        <strain evidence="4 5">NBRC 108245</strain>
    </source>
</reference>
<dbReference type="GO" id="GO:0004497">
    <property type="term" value="F:monooxygenase activity"/>
    <property type="evidence" value="ECO:0007669"/>
    <property type="project" value="UniProtKB-KW"/>
</dbReference>
<keyword evidence="5" id="KW-1185">Reference proteome</keyword>
<organism evidence="4 5">
    <name type="scientific">Nocardia ninae NBRC 108245</name>
    <dbReference type="NCBI Taxonomy" id="1210091"/>
    <lineage>
        <taxon>Bacteria</taxon>
        <taxon>Bacillati</taxon>
        <taxon>Actinomycetota</taxon>
        <taxon>Actinomycetes</taxon>
        <taxon>Mycobacteriales</taxon>
        <taxon>Nocardiaceae</taxon>
        <taxon>Nocardia</taxon>
    </lineage>
</organism>
<dbReference type="Pfam" id="PF01494">
    <property type="entry name" value="FAD_binding_3"/>
    <property type="match status" value="2"/>
</dbReference>
<keyword evidence="1" id="KW-0560">Oxidoreductase</keyword>
<evidence type="ECO:0000256" key="1">
    <source>
        <dbReference type="ARBA" id="ARBA00023002"/>
    </source>
</evidence>
<dbReference type="OrthoDB" id="4568714at2"/>
<dbReference type="PRINTS" id="PR00420">
    <property type="entry name" value="RNGMNOXGNASE"/>
</dbReference>
<dbReference type="Gene3D" id="3.50.50.60">
    <property type="entry name" value="FAD/NAD(P)-binding domain"/>
    <property type="match status" value="1"/>
</dbReference>
<dbReference type="GO" id="GO:0071949">
    <property type="term" value="F:FAD binding"/>
    <property type="evidence" value="ECO:0007669"/>
    <property type="project" value="InterPro"/>
</dbReference>
<feature type="domain" description="FAD-binding" evidence="3">
    <location>
        <begin position="2"/>
        <end position="160"/>
    </location>
</feature>
<dbReference type="SUPFAM" id="SSF51905">
    <property type="entry name" value="FAD/NAD(P)-binding domain"/>
    <property type="match status" value="1"/>
</dbReference>
<evidence type="ECO:0000259" key="3">
    <source>
        <dbReference type="Pfam" id="PF01494"/>
    </source>
</evidence>
<accession>A0A511MB64</accession>
<proteinExistence type="predicted"/>
<keyword evidence="2 4" id="KW-0503">Monooxygenase</keyword>
<dbReference type="AlphaFoldDB" id="A0A511MB64"/>
<name>A0A511MB64_9NOCA</name>
<protein>
    <submittedName>
        <fullName evidence="4">Monooxygenase</fullName>
    </submittedName>
</protein>
<dbReference type="EMBL" id="BJXA01000012">
    <property type="protein sequence ID" value="GEM37904.1"/>
    <property type="molecule type" value="Genomic_DNA"/>
</dbReference>
<dbReference type="RefSeq" id="WP_147129971.1">
    <property type="nucleotide sequence ID" value="NZ_BJXA01000012.1"/>
</dbReference>
<dbReference type="PANTHER" id="PTHR13789">
    <property type="entry name" value="MONOOXYGENASE"/>
    <property type="match status" value="1"/>
</dbReference>
<dbReference type="InterPro" id="IPR050493">
    <property type="entry name" value="FAD-dep_Monooxygenase_BioMet"/>
</dbReference>
<evidence type="ECO:0000256" key="2">
    <source>
        <dbReference type="ARBA" id="ARBA00023033"/>
    </source>
</evidence>
<feature type="domain" description="FAD-binding" evidence="3">
    <location>
        <begin position="262"/>
        <end position="323"/>
    </location>
</feature>
<dbReference type="InterPro" id="IPR036188">
    <property type="entry name" value="FAD/NAD-bd_sf"/>
</dbReference>
<comment type="caution">
    <text evidence="4">The sequence shown here is derived from an EMBL/GenBank/DDBJ whole genome shotgun (WGS) entry which is preliminary data.</text>
</comment>
<dbReference type="InterPro" id="IPR002938">
    <property type="entry name" value="FAD-bd"/>
</dbReference>
<sequence>MAEAIIVGGGIGGLTTAVALIRRGWTVEVLERAPEISEVGAGISLWPNALRALDAIGLGDQVRARAIEEGSSGIRDSSGRWLSRMDVEGIRARYGSPIMMHRADLLDILLAALPEAVLRAGVAVSEARTDGTVVHSAGTSTGDLVVGADGIRSVVRSAVCGDVTPRYSGYTAWRLVTTPAEPINGLGETWGRGERFGLGGLSDGRVYCFAVANMPEGRPGGGLAELRRRFGTWHEPIPSLLAAAEESAVLKHDLYDLPDLKTYVAEHIALVGDAAHAMTPNLGQGACQAIEDAVILARVATEDADLTRYDRERKPRTQMIVARSRHMGTIAQLSSPPLVAIRNAALRLVPTSAQAKSLAPVLDWTC</sequence>
<gene>
    <name evidence="4" type="ORF">NN4_24230</name>
</gene>
<dbReference type="PANTHER" id="PTHR13789:SF309">
    <property type="entry name" value="PUTATIVE (AFU_ORTHOLOGUE AFUA_6G14510)-RELATED"/>
    <property type="match status" value="1"/>
</dbReference>